<dbReference type="SUPFAM" id="SSF52440">
    <property type="entry name" value="PreATP-grasp domain"/>
    <property type="match status" value="1"/>
</dbReference>
<evidence type="ECO:0000259" key="4">
    <source>
        <dbReference type="PROSITE" id="PS50975"/>
    </source>
</evidence>
<dbReference type="PANTHER" id="PTHR23132">
    <property type="entry name" value="D-ALANINE--D-ALANINE LIGASE"/>
    <property type="match status" value="1"/>
</dbReference>
<sequence length="315" mass="33262">MTDSPIVVLAGGLSPERDVSLRSGRRVAKALREQGLTVEERDLDESLLEALAQERPSCVIPMLHGAAGEDGALRDVLDALSIRYLGSDGESCRAAFDKPVAAARLRHHGVRVPRSVALPHSAFRQLGASAVLDAFMGSIGLPLVVKPTKGGSALGVSIVRHPSELPGAMVDAFAYGDTVMLEEFVHGVEIAVCVIDDEAGPRALPAVEIVPDRDFYDYHARYTAGATEFFIPARLSPDVLAVAAEVAVTAHRELSLRDWSRADLMVSPQGEVTLLEMCVAPGMTETSLFPQAVVAAGLELGAVVAGLVASAVGRR</sequence>
<dbReference type="Gene3D" id="3.30.470.20">
    <property type="entry name" value="ATP-grasp fold, B domain"/>
    <property type="match status" value="1"/>
</dbReference>
<dbReference type="PANTHER" id="PTHR23132:SF23">
    <property type="entry name" value="D-ALANINE--D-ALANINE LIGASE B"/>
    <property type="match status" value="1"/>
</dbReference>
<protein>
    <submittedName>
        <fullName evidence="5">Unannotated protein</fullName>
    </submittedName>
</protein>
<dbReference type="Pfam" id="PF07478">
    <property type="entry name" value="Dala_Dala_lig_C"/>
    <property type="match status" value="1"/>
</dbReference>
<keyword evidence="3" id="KW-0961">Cell wall biogenesis/degradation</keyword>
<evidence type="ECO:0000313" key="5">
    <source>
        <dbReference type="EMBL" id="CAB4940067.1"/>
    </source>
</evidence>
<dbReference type="GO" id="GO:0071555">
    <property type="term" value="P:cell wall organization"/>
    <property type="evidence" value="ECO:0007669"/>
    <property type="project" value="UniProtKB-KW"/>
</dbReference>
<feature type="domain" description="ATP-grasp" evidence="4">
    <location>
        <begin position="102"/>
        <end position="309"/>
    </location>
</feature>
<gene>
    <name evidence="5" type="ORF">UFOPK3773_00800</name>
</gene>
<evidence type="ECO:0000256" key="3">
    <source>
        <dbReference type="ARBA" id="ARBA00023316"/>
    </source>
</evidence>
<evidence type="ECO:0000256" key="2">
    <source>
        <dbReference type="ARBA" id="ARBA00022598"/>
    </source>
</evidence>
<accession>A0A6J7JBF4</accession>
<reference evidence="5" key="1">
    <citation type="submission" date="2020-05" db="EMBL/GenBank/DDBJ databases">
        <authorList>
            <person name="Chiriac C."/>
            <person name="Salcher M."/>
            <person name="Ghai R."/>
            <person name="Kavagutti S V."/>
        </authorList>
    </citation>
    <scope>NUCLEOTIDE SEQUENCE</scope>
</reference>
<dbReference type="Gene3D" id="3.30.1490.20">
    <property type="entry name" value="ATP-grasp fold, A domain"/>
    <property type="match status" value="1"/>
</dbReference>
<dbReference type="SUPFAM" id="SSF56059">
    <property type="entry name" value="Glutathione synthetase ATP-binding domain-like"/>
    <property type="match status" value="1"/>
</dbReference>
<evidence type="ECO:0000256" key="1">
    <source>
        <dbReference type="ARBA" id="ARBA00010871"/>
    </source>
</evidence>
<dbReference type="InterPro" id="IPR005905">
    <property type="entry name" value="D_ala_D_ala"/>
</dbReference>
<comment type="similarity">
    <text evidence="1">Belongs to the D-alanine--D-alanine ligase family.</text>
</comment>
<dbReference type="InterPro" id="IPR013815">
    <property type="entry name" value="ATP_grasp_subdomain_1"/>
</dbReference>
<organism evidence="5">
    <name type="scientific">freshwater metagenome</name>
    <dbReference type="NCBI Taxonomy" id="449393"/>
    <lineage>
        <taxon>unclassified sequences</taxon>
        <taxon>metagenomes</taxon>
        <taxon>ecological metagenomes</taxon>
    </lineage>
</organism>
<dbReference type="Gene3D" id="3.40.50.20">
    <property type="match status" value="1"/>
</dbReference>
<dbReference type="EMBL" id="CAFBNF010000067">
    <property type="protein sequence ID" value="CAB4940067.1"/>
    <property type="molecule type" value="Genomic_DNA"/>
</dbReference>
<dbReference type="InterPro" id="IPR011095">
    <property type="entry name" value="Dala_Dala_lig_C"/>
</dbReference>
<dbReference type="InterPro" id="IPR011761">
    <property type="entry name" value="ATP-grasp"/>
</dbReference>
<keyword evidence="2" id="KW-0436">Ligase</keyword>
<dbReference type="GO" id="GO:0005737">
    <property type="term" value="C:cytoplasm"/>
    <property type="evidence" value="ECO:0007669"/>
    <property type="project" value="InterPro"/>
</dbReference>
<dbReference type="InterPro" id="IPR016185">
    <property type="entry name" value="PreATP-grasp_dom_sf"/>
</dbReference>
<proteinExistence type="inferred from homology"/>
<name>A0A6J7JBF4_9ZZZZ</name>
<dbReference type="AlphaFoldDB" id="A0A6J7JBF4"/>
<dbReference type="NCBIfam" id="NF002378">
    <property type="entry name" value="PRK01372.1"/>
    <property type="match status" value="1"/>
</dbReference>
<dbReference type="GO" id="GO:0005524">
    <property type="term" value="F:ATP binding"/>
    <property type="evidence" value="ECO:0007669"/>
    <property type="project" value="InterPro"/>
</dbReference>
<dbReference type="PROSITE" id="PS50975">
    <property type="entry name" value="ATP_GRASP"/>
    <property type="match status" value="1"/>
</dbReference>
<dbReference type="HAMAP" id="MF_00047">
    <property type="entry name" value="Dala_Dala_lig"/>
    <property type="match status" value="1"/>
</dbReference>
<dbReference type="GO" id="GO:0008716">
    <property type="term" value="F:D-alanine-D-alanine ligase activity"/>
    <property type="evidence" value="ECO:0007669"/>
    <property type="project" value="InterPro"/>
</dbReference>
<dbReference type="GO" id="GO:0046872">
    <property type="term" value="F:metal ion binding"/>
    <property type="evidence" value="ECO:0007669"/>
    <property type="project" value="InterPro"/>
</dbReference>
<dbReference type="PIRSF" id="PIRSF039102">
    <property type="entry name" value="Ddl/VanB"/>
    <property type="match status" value="1"/>
</dbReference>